<dbReference type="GO" id="GO:0006284">
    <property type="term" value="P:base-excision repair"/>
    <property type="evidence" value="ECO:0007669"/>
    <property type="project" value="InterPro"/>
</dbReference>
<dbReference type="OrthoDB" id="9802365at2"/>
<evidence type="ECO:0000313" key="7">
    <source>
        <dbReference type="Proteomes" id="UP000050929"/>
    </source>
</evidence>
<evidence type="ECO:0000313" key="6">
    <source>
        <dbReference type="EMBL" id="KRK65264.1"/>
    </source>
</evidence>
<dbReference type="CDD" id="cd00056">
    <property type="entry name" value="ENDO3c"/>
    <property type="match status" value="1"/>
</dbReference>
<keyword evidence="6" id="KW-0378">Hydrolase</keyword>
<gene>
    <name evidence="6" type="ORF">FC72_GL001332</name>
</gene>
<dbReference type="PANTHER" id="PTHR10359">
    <property type="entry name" value="A/G-SPECIFIC ADENINE GLYCOSYLASE/ENDONUCLEASE III"/>
    <property type="match status" value="1"/>
</dbReference>
<keyword evidence="2" id="KW-0479">Metal-binding</keyword>
<evidence type="ECO:0000256" key="4">
    <source>
        <dbReference type="ARBA" id="ARBA00023014"/>
    </source>
</evidence>
<dbReference type="Proteomes" id="UP000050929">
    <property type="component" value="Unassembled WGS sequence"/>
</dbReference>
<dbReference type="Pfam" id="PF00730">
    <property type="entry name" value="HhH-GPD"/>
    <property type="match status" value="1"/>
</dbReference>
<dbReference type="InterPro" id="IPR003265">
    <property type="entry name" value="HhH-GPD_domain"/>
</dbReference>
<evidence type="ECO:0000256" key="3">
    <source>
        <dbReference type="ARBA" id="ARBA00023004"/>
    </source>
</evidence>
<keyword evidence="4" id="KW-0411">Iron-sulfur</keyword>
<dbReference type="GO" id="GO:0046872">
    <property type="term" value="F:metal ion binding"/>
    <property type="evidence" value="ECO:0007669"/>
    <property type="project" value="UniProtKB-KW"/>
</dbReference>
<keyword evidence="6" id="KW-0255">Endonuclease</keyword>
<organism evidence="6 7">
    <name type="scientific">Companilactobacillus tucceti DSM 20183</name>
    <dbReference type="NCBI Taxonomy" id="1423811"/>
    <lineage>
        <taxon>Bacteria</taxon>
        <taxon>Bacillati</taxon>
        <taxon>Bacillota</taxon>
        <taxon>Bacilli</taxon>
        <taxon>Lactobacillales</taxon>
        <taxon>Lactobacillaceae</taxon>
        <taxon>Companilactobacillus</taxon>
    </lineage>
</organism>
<reference evidence="6 7" key="1">
    <citation type="journal article" date="2015" name="Genome Announc.">
        <title>Expanding the biotechnology potential of lactobacilli through comparative genomics of 213 strains and associated genera.</title>
        <authorList>
            <person name="Sun Z."/>
            <person name="Harris H.M."/>
            <person name="McCann A."/>
            <person name="Guo C."/>
            <person name="Argimon S."/>
            <person name="Zhang W."/>
            <person name="Yang X."/>
            <person name="Jeffery I.B."/>
            <person name="Cooney J.C."/>
            <person name="Kagawa T.F."/>
            <person name="Liu W."/>
            <person name="Song Y."/>
            <person name="Salvetti E."/>
            <person name="Wrobel A."/>
            <person name="Rasinkangas P."/>
            <person name="Parkhill J."/>
            <person name="Rea M.C."/>
            <person name="O'Sullivan O."/>
            <person name="Ritari J."/>
            <person name="Douillard F.P."/>
            <person name="Paul Ross R."/>
            <person name="Yang R."/>
            <person name="Briner A.E."/>
            <person name="Felis G.E."/>
            <person name="de Vos W.M."/>
            <person name="Barrangou R."/>
            <person name="Klaenhammer T.R."/>
            <person name="Caufield P.W."/>
            <person name="Cui Y."/>
            <person name="Zhang H."/>
            <person name="O'Toole P.W."/>
        </authorList>
    </citation>
    <scope>NUCLEOTIDE SEQUENCE [LARGE SCALE GENOMIC DNA]</scope>
    <source>
        <strain evidence="6 7">DSM 20183</strain>
    </source>
</reference>
<comment type="caution">
    <text evidence="6">The sequence shown here is derived from an EMBL/GenBank/DDBJ whole genome shotgun (WGS) entry which is preliminary data.</text>
</comment>
<evidence type="ECO:0000256" key="2">
    <source>
        <dbReference type="ARBA" id="ARBA00022723"/>
    </source>
</evidence>
<dbReference type="GO" id="GO:0004519">
    <property type="term" value="F:endonuclease activity"/>
    <property type="evidence" value="ECO:0007669"/>
    <property type="project" value="UniProtKB-KW"/>
</dbReference>
<dbReference type="InterPro" id="IPR011257">
    <property type="entry name" value="DNA_glycosylase"/>
</dbReference>
<name>A0A0R1J1J3_9LACO</name>
<dbReference type="PIRSF" id="PIRSF001435">
    <property type="entry name" value="Nth"/>
    <property type="match status" value="1"/>
</dbReference>
<dbReference type="Gene3D" id="1.10.340.30">
    <property type="entry name" value="Hypothetical protein, domain 2"/>
    <property type="match status" value="1"/>
</dbReference>
<proteinExistence type="predicted"/>
<dbReference type="EMBL" id="AZDG01000003">
    <property type="protein sequence ID" value="KRK65264.1"/>
    <property type="molecule type" value="Genomic_DNA"/>
</dbReference>
<keyword evidence="3" id="KW-0408">Iron</keyword>
<protein>
    <submittedName>
        <fullName evidence="6">Endonuclease III</fullName>
    </submittedName>
</protein>
<evidence type="ECO:0000259" key="5">
    <source>
        <dbReference type="SMART" id="SM00478"/>
    </source>
</evidence>
<keyword evidence="1" id="KW-0004">4Fe-4S</keyword>
<dbReference type="PANTHER" id="PTHR10359:SF19">
    <property type="entry name" value="DNA REPAIR GLYCOSYLASE MJ1434-RELATED"/>
    <property type="match status" value="1"/>
</dbReference>
<feature type="domain" description="HhH-GPD" evidence="5">
    <location>
        <begin position="38"/>
        <end position="193"/>
    </location>
</feature>
<dbReference type="SUPFAM" id="SSF48150">
    <property type="entry name" value="DNA-glycosylase"/>
    <property type="match status" value="1"/>
</dbReference>
<dbReference type="SMART" id="SM00478">
    <property type="entry name" value="ENDO3c"/>
    <property type="match status" value="1"/>
</dbReference>
<dbReference type="STRING" id="1423811.FC72_GL001332"/>
<keyword evidence="6" id="KW-0540">Nuclease</keyword>
<accession>A0A0R1J1J3</accession>
<keyword evidence="7" id="KW-1185">Reference proteome</keyword>
<dbReference type="GO" id="GO:0051539">
    <property type="term" value="F:4 iron, 4 sulfur cluster binding"/>
    <property type="evidence" value="ECO:0007669"/>
    <property type="project" value="UniProtKB-KW"/>
</dbReference>
<dbReference type="RefSeq" id="WP_057764238.1">
    <property type="nucleotide sequence ID" value="NZ_AZDG01000003.1"/>
</dbReference>
<dbReference type="PATRIC" id="fig|1423811.3.peg.1356"/>
<evidence type="ECO:0000256" key="1">
    <source>
        <dbReference type="ARBA" id="ARBA00022485"/>
    </source>
</evidence>
<dbReference type="AlphaFoldDB" id="A0A0R1J1J3"/>
<sequence length="219" mass="25759">MKKEITVRELFELLSKKLGRQNWWPTKSTEEMLVGMVLIQNTNWKNVDRSLENLRKATNFNLNKLLSLPLDQLRELIQPSGFFNNKSIYLQSLLTAYRDNFDEWEKLSTKLLRKKLLSLKGIGNETADVLLLYYFHRSTFVADNYCMKLFKTLNAFDKKPTYMQLKNLVESDFNYTPDEAGEFHALIDEFGKLKSNFFEDYQLILPKSLTHNSIKEHVG</sequence>